<name>A0A7S3INP1_9SPIT</name>
<dbReference type="AlphaFoldDB" id="A0A7S3INP1"/>
<feature type="chain" id="PRO_5031051500" evidence="1">
    <location>
        <begin position="23"/>
        <end position="178"/>
    </location>
</feature>
<accession>A0A7S3INP1</accession>
<evidence type="ECO:0000256" key="1">
    <source>
        <dbReference type="SAM" id="SignalP"/>
    </source>
</evidence>
<dbReference type="PANTHER" id="PTHR38742">
    <property type="entry name" value="PROTEIN GP17"/>
    <property type="match status" value="1"/>
</dbReference>
<organism evidence="2">
    <name type="scientific">Strombidium inclinatum</name>
    <dbReference type="NCBI Taxonomy" id="197538"/>
    <lineage>
        <taxon>Eukaryota</taxon>
        <taxon>Sar</taxon>
        <taxon>Alveolata</taxon>
        <taxon>Ciliophora</taxon>
        <taxon>Intramacronucleata</taxon>
        <taxon>Spirotrichea</taxon>
        <taxon>Oligotrichia</taxon>
        <taxon>Strombidiidae</taxon>
        <taxon>Strombidium</taxon>
    </lineage>
</organism>
<protein>
    <submittedName>
        <fullName evidence="2">Uncharacterized protein</fullName>
    </submittedName>
</protein>
<feature type="signal peptide" evidence="1">
    <location>
        <begin position="1"/>
        <end position="22"/>
    </location>
</feature>
<dbReference type="PANTHER" id="PTHR38742:SF1">
    <property type="entry name" value="SECRETED PROTEIN C"/>
    <property type="match status" value="1"/>
</dbReference>
<gene>
    <name evidence="2" type="ORF">SINC0208_LOCUS8321</name>
</gene>
<reference evidence="2" key="1">
    <citation type="submission" date="2021-01" db="EMBL/GenBank/DDBJ databases">
        <authorList>
            <person name="Corre E."/>
            <person name="Pelletier E."/>
            <person name="Niang G."/>
            <person name="Scheremetjew M."/>
            <person name="Finn R."/>
            <person name="Kale V."/>
            <person name="Holt S."/>
            <person name="Cochrane G."/>
            <person name="Meng A."/>
            <person name="Brown T."/>
            <person name="Cohen L."/>
        </authorList>
    </citation>
    <scope>NUCLEOTIDE SEQUENCE</scope>
    <source>
        <strain evidence="2">S3</strain>
    </source>
</reference>
<dbReference type="EMBL" id="HBIH01020997">
    <property type="protein sequence ID" value="CAE0327694.1"/>
    <property type="molecule type" value="Transcribed_RNA"/>
</dbReference>
<evidence type="ECO:0000313" key="2">
    <source>
        <dbReference type="EMBL" id="CAE0327694.1"/>
    </source>
</evidence>
<sequence>MKALSTLAMLLGVEVGFNLADTEEFIAGLIYGLVNDDDLTEIQQCLQGGQQLEDEIETAVADFKKKDITDIIAGIEVIGQIVQEFPTDLENCKNMQGDIDRIEAWAQIFKDPKQLVKTMTVNFMKNKTPIIGNATAVASDWAAENYYQSGDDIANVLVLAIGAVPNATQPEDLDLTQW</sequence>
<keyword evidence="1" id="KW-0732">Signal</keyword>
<proteinExistence type="predicted"/>